<dbReference type="RefSeq" id="WP_213009956.1">
    <property type="nucleotide sequence ID" value="NZ_BOQN01000076.1"/>
</dbReference>
<keyword evidence="3" id="KW-1185">Reference proteome</keyword>
<reference evidence="2 3" key="1">
    <citation type="submission" date="2021-03" db="EMBL/GenBank/DDBJ databases">
        <title>Whole genome shotgun sequence of Actinoplanes toevensis NBRC 105298.</title>
        <authorList>
            <person name="Komaki H."/>
            <person name="Tamura T."/>
        </authorList>
    </citation>
    <scope>NUCLEOTIDE SEQUENCE [LARGE SCALE GENOMIC DNA]</scope>
    <source>
        <strain evidence="2 3">NBRC 105298</strain>
    </source>
</reference>
<dbReference type="PANTHER" id="PTHR36124:SF1">
    <property type="entry name" value="ER-BOUND OXYGENASE MPAB_MPAB'_RUBBER OXYGENASE CATALYTIC DOMAIN-CONTAINING PROTEIN"/>
    <property type="match status" value="1"/>
</dbReference>
<name>A0A919THG9_9ACTN</name>
<dbReference type="Pfam" id="PF09995">
    <property type="entry name" value="MPAB_Lcp_cat"/>
    <property type="match status" value="1"/>
</dbReference>
<sequence>MRDRYANLAAIRALDPARDYEQIFRTMLRFEFPWDMRLALNLAFNRSFSIPRVAETLVGTGELLERPRKRADDTGILMYEMVLNGFAHPRARAAIRRINQIHRPYRDFPADDYLYVVACGVVLPLRWLDRYGWRRPCCHEREATYRFFGELAHHMNIPGMPGSLPETEAWFEAYDRTHLLPSAAATVIERSTRERMLKRLPRPLAPLGNSLVSAMYDDRQRMATGVPAPAWPVRAALHATLKTRSRVIRHLHRPRPVGLFEDGIQTKTYPDGYDIAELGPE</sequence>
<dbReference type="Proteomes" id="UP000677082">
    <property type="component" value="Unassembled WGS sequence"/>
</dbReference>
<protein>
    <submittedName>
        <fullName evidence="2">Peptidase</fullName>
    </submittedName>
</protein>
<dbReference type="EMBL" id="BOQN01000076">
    <property type="protein sequence ID" value="GIM94169.1"/>
    <property type="molecule type" value="Genomic_DNA"/>
</dbReference>
<dbReference type="GO" id="GO:0016491">
    <property type="term" value="F:oxidoreductase activity"/>
    <property type="evidence" value="ECO:0007669"/>
    <property type="project" value="InterPro"/>
</dbReference>
<proteinExistence type="predicted"/>
<evidence type="ECO:0000313" key="3">
    <source>
        <dbReference type="Proteomes" id="UP000677082"/>
    </source>
</evidence>
<dbReference type="AlphaFoldDB" id="A0A919THG9"/>
<dbReference type="InterPro" id="IPR018713">
    <property type="entry name" value="MPAB/Lcp_cat_dom"/>
</dbReference>
<evidence type="ECO:0000313" key="2">
    <source>
        <dbReference type="EMBL" id="GIM94169.1"/>
    </source>
</evidence>
<evidence type="ECO:0000259" key="1">
    <source>
        <dbReference type="Pfam" id="PF09995"/>
    </source>
</evidence>
<dbReference type="InterPro" id="IPR046366">
    <property type="entry name" value="MPAB"/>
</dbReference>
<comment type="caution">
    <text evidence="2">The sequence shown here is derived from an EMBL/GenBank/DDBJ whole genome shotgun (WGS) entry which is preliminary data.</text>
</comment>
<dbReference type="PANTHER" id="PTHR36124">
    <property type="match status" value="1"/>
</dbReference>
<feature type="domain" description="ER-bound oxygenase mpaB/mpaB'/Rubber oxygenase catalytic" evidence="1">
    <location>
        <begin position="51"/>
        <end position="238"/>
    </location>
</feature>
<gene>
    <name evidence="2" type="ORF">Ato02nite_059620</name>
</gene>
<organism evidence="2 3">
    <name type="scientific">Paractinoplanes toevensis</name>
    <dbReference type="NCBI Taxonomy" id="571911"/>
    <lineage>
        <taxon>Bacteria</taxon>
        <taxon>Bacillati</taxon>
        <taxon>Actinomycetota</taxon>
        <taxon>Actinomycetes</taxon>
        <taxon>Micromonosporales</taxon>
        <taxon>Micromonosporaceae</taxon>
        <taxon>Paractinoplanes</taxon>
    </lineage>
</organism>
<accession>A0A919THG9</accession>